<sequence>MSFGMMRTNVGAKGKAQPHFNYIMALGRYAKKSDEIEYTENGNMPSWAKHNPAELWECADLFERKNGSTYREHVVGLPRELNKEQRLALVKEWITQEVGNKPYSVALHNVIASDGEQQPHIHLMFCERLQDGIERTPQQFFKRYNSKDPSKGGARKDNTGKTPQQRELEIKAQRLRWQEMANRHLLEAGFKPSIDVRNWKDKGLDEPPTNKPMWQWQSEKRAESLLQTFQIEAVPRYQNEARPPKNEPYEPRNDDYESPSPF</sequence>
<dbReference type="Pfam" id="PF03389">
    <property type="entry name" value="MobA_MobL"/>
    <property type="match status" value="1"/>
</dbReference>
<protein>
    <submittedName>
        <fullName evidence="5">MobA/MobL family protein</fullName>
    </submittedName>
</protein>
<feature type="compositionally biased region" description="Basic and acidic residues" evidence="3">
    <location>
        <begin position="145"/>
        <end position="167"/>
    </location>
</feature>
<dbReference type="EMBL" id="SSCJ01000023">
    <property type="protein sequence ID" value="MDI4511003.1"/>
    <property type="molecule type" value="Genomic_DNA"/>
</dbReference>
<keyword evidence="2" id="KW-0184">Conjugation</keyword>
<gene>
    <name evidence="5" type="ORF">E6P75_12475</name>
</gene>
<accession>A0AAW6TGF7</accession>
<evidence type="ECO:0000256" key="3">
    <source>
        <dbReference type="SAM" id="MobiDB-lite"/>
    </source>
</evidence>
<feature type="region of interest" description="Disordered" evidence="3">
    <location>
        <begin position="142"/>
        <end position="167"/>
    </location>
</feature>
<dbReference type="InterPro" id="IPR005053">
    <property type="entry name" value="MobA_MobL"/>
</dbReference>
<evidence type="ECO:0000259" key="4">
    <source>
        <dbReference type="Pfam" id="PF03389"/>
    </source>
</evidence>
<feature type="region of interest" description="Disordered" evidence="3">
    <location>
        <begin position="232"/>
        <end position="262"/>
    </location>
</feature>
<evidence type="ECO:0000256" key="1">
    <source>
        <dbReference type="ARBA" id="ARBA00010873"/>
    </source>
</evidence>
<comment type="caution">
    <text evidence="5">The sequence shown here is derived from an EMBL/GenBank/DDBJ whole genome shotgun (WGS) entry which is preliminary data.</text>
</comment>
<feature type="domain" description="MobA/MobL protein" evidence="4">
    <location>
        <begin position="40"/>
        <end position="211"/>
    </location>
</feature>
<organism evidence="5">
    <name type="scientific">Faucicola osloensis</name>
    <name type="common">Moraxella osloensis</name>
    <dbReference type="NCBI Taxonomy" id="34062"/>
    <lineage>
        <taxon>Bacteria</taxon>
        <taxon>Pseudomonadati</taxon>
        <taxon>Pseudomonadota</taxon>
        <taxon>Gammaproteobacteria</taxon>
        <taxon>Moraxellales</taxon>
        <taxon>Moraxellaceae</taxon>
        <taxon>Faucicola</taxon>
    </lineage>
</organism>
<feature type="compositionally biased region" description="Basic and acidic residues" evidence="3">
    <location>
        <begin position="242"/>
        <end position="255"/>
    </location>
</feature>
<evidence type="ECO:0000313" key="5">
    <source>
        <dbReference type="EMBL" id="MDI4511003.1"/>
    </source>
</evidence>
<name>A0AAW6TGF7_FAUOS</name>
<reference evidence="5" key="1">
    <citation type="submission" date="2019-04" db="EMBL/GenBank/DDBJ databases">
        <title>Moraxella osloensis CCUG 73412, isolated from corneal scrapings as causative agent of keratitis.</title>
        <authorList>
            <person name="Connolly G."/>
            <person name="Jaen-Luchoro D."/>
            <person name="Pinyeiro-Iglesias B."/>
            <person name="Curry A."/>
            <person name="Knowles S."/>
            <person name="Moore E.R.B."/>
        </authorList>
    </citation>
    <scope>NUCLEOTIDE SEQUENCE</scope>
    <source>
        <strain evidence="5">CCUG 73412</strain>
    </source>
</reference>
<evidence type="ECO:0000256" key="2">
    <source>
        <dbReference type="ARBA" id="ARBA00022971"/>
    </source>
</evidence>
<comment type="similarity">
    <text evidence="1">Belongs to the MobA/MobL family.</text>
</comment>
<dbReference type="Gene3D" id="3.30.930.30">
    <property type="match status" value="1"/>
</dbReference>
<dbReference type="AlphaFoldDB" id="A0AAW6TGF7"/>
<proteinExistence type="inferred from homology"/>